<gene>
    <name evidence="9" type="primary">gsiD</name>
    <name evidence="9" type="ORF">LMG28138_00193</name>
</gene>
<sequence>MIPPAAGSGTRARSSARSSQCAVCRLLRSASFDAGALLVLFWFVCAIMGTRWLAHDPFAADPLNSLMPPSYEHWFGTDSLGRDVFARVVAGARDILTIAPLATLLGTALGTLLGLVTGYWRGWVDDTLGRLIDATLALPLVIVALLVLAAVGTSNLAVIIVIGLVFAPIVARTVRIATLNEVHLDYVAAARLRGDAALTIMLIEVLPNVMGPILVEATIRLGYAIFTVATLSFLGFGIQPPSPDWGLAIAENYPLIAGGAWWTVVFDAIATASLVFGVNLLADGVRAIVDR</sequence>
<evidence type="ECO:0000256" key="1">
    <source>
        <dbReference type="ARBA" id="ARBA00004651"/>
    </source>
</evidence>
<dbReference type="Gene3D" id="1.10.3720.10">
    <property type="entry name" value="MetI-like"/>
    <property type="match status" value="1"/>
</dbReference>
<keyword evidence="4 7" id="KW-0812">Transmembrane</keyword>
<evidence type="ECO:0000256" key="7">
    <source>
        <dbReference type="RuleBase" id="RU363032"/>
    </source>
</evidence>
<dbReference type="CDD" id="cd06261">
    <property type="entry name" value="TM_PBP2"/>
    <property type="match status" value="1"/>
</dbReference>
<keyword evidence="6 7" id="KW-0472">Membrane</keyword>
<dbReference type="PANTHER" id="PTHR43386">
    <property type="entry name" value="OLIGOPEPTIDE TRANSPORT SYSTEM PERMEASE PROTEIN APPC"/>
    <property type="match status" value="1"/>
</dbReference>
<keyword evidence="5 7" id="KW-1133">Transmembrane helix</keyword>
<reference evidence="9 10" key="1">
    <citation type="submission" date="2020-04" db="EMBL/GenBank/DDBJ databases">
        <authorList>
            <person name="De Canck E."/>
        </authorList>
    </citation>
    <scope>NUCLEOTIDE SEQUENCE [LARGE SCALE GENOMIC DNA]</scope>
    <source>
        <strain evidence="9 10">LMG 28138</strain>
    </source>
</reference>
<dbReference type="Proteomes" id="UP000494115">
    <property type="component" value="Unassembled WGS sequence"/>
</dbReference>
<proteinExistence type="inferred from homology"/>
<organism evidence="9 10">
    <name type="scientific">Pararobbsia alpina</name>
    <dbReference type="NCBI Taxonomy" id="621374"/>
    <lineage>
        <taxon>Bacteria</taxon>
        <taxon>Pseudomonadati</taxon>
        <taxon>Pseudomonadota</taxon>
        <taxon>Betaproteobacteria</taxon>
        <taxon>Burkholderiales</taxon>
        <taxon>Burkholderiaceae</taxon>
        <taxon>Pararobbsia</taxon>
    </lineage>
</organism>
<feature type="transmembrane region" description="Helical" evidence="7">
    <location>
        <begin position="259"/>
        <end position="282"/>
    </location>
</feature>
<name>A0A6S7B1J1_9BURK</name>
<evidence type="ECO:0000256" key="5">
    <source>
        <dbReference type="ARBA" id="ARBA00022989"/>
    </source>
</evidence>
<feature type="transmembrane region" description="Helical" evidence="7">
    <location>
        <begin position="35"/>
        <end position="54"/>
    </location>
</feature>
<dbReference type="AlphaFoldDB" id="A0A6S7B1J1"/>
<evidence type="ECO:0000259" key="8">
    <source>
        <dbReference type="PROSITE" id="PS50928"/>
    </source>
</evidence>
<feature type="transmembrane region" description="Helical" evidence="7">
    <location>
        <begin position="131"/>
        <end position="150"/>
    </location>
</feature>
<dbReference type="PROSITE" id="PS50928">
    <property type="entry name" value="ABC_TM1"/>
    <property type="match status" value="1"/>
</dbReference>
<dbReference type="PANTHER" id="PTHR43386:SF25">
    <property type="entry name" value="PEPTIDE ABC TRANSPORTER PERMEASE PROTEIN"/>
    <property type="match status" value="1"/>
</dbReference>
<dbReference type="GO" id="GO:0055085">
    <property type="term" value="P:transmembrane transport"/>
    <property type="evidence" value="ECO:0007669"/>
    <property type="project" value="InterPro"/>
</dbReference>
<keyword evidence="3" id="KW-1003">Cell membrane</keyword>
<dbReference type="SUPFAM" id="SSF161098">
    <property type="entry name" value="MetI-like"/>
    <property type="match status" value="1"/>
</dbReference>
<evidence type="ECO:0000256" key="4">
    <source>
        <dbReference type="ARBA" id="ARBA00022692"/>
    </source>
</evidence>
<evidence type="ECO:0000313" key="9">
    <source>
        <dbReference type="EMBL" id="CAB3776648.1"/>
    </source>
</evidence>
<feature type="domain" description="ABC transmembrane type-1" evidence="8">
    <location>
        <begin position="92"/>
        <end position="282"/>
    </location>
</feature>
<evidence type="ECO:0000256" key="2">
    <source>
        <dbReference type="ARBA" id="ARBA00022448"/>
    </source>
</evidence>
<accession>A0A6S7B1J1</accession>
<evidence type="ECO:0000256" key="3">
    <source>
        <dbReference type="ARBA" id="ARBA00022475"/>
    </source>
</evidence>
<feature type="transmembrane region" description="Helical" evidence="7">
    <location>
        <begin position="156"/>
        <end position="174"/>
    </location>
</feature>
<dbReference type="EMBL" id="CADIKM010000001">
    <property type="protein sequence ID" value="CAB3776648.1"/>
    <property type="molecule type" value="Genomic_DNA"/>
</dbReference>
<protein>
    <submittedName>
        <fullName evidence="9">Glutathione transport system permease protein GsiD</fullName>
    </submittedName>
</protein>
<keyword evidence="2 7" id="KW-0813">Transport</keyword>
<keyword evidence="10" id="KW-1185">Reference proteome</keyword>
<comment type="subcellular location">
    <subcellularLocation>
        <location evidence="1 7">Cell membrane</location>
        <topology evidence="1 7">Multi-pass membrane protein</topology>
    </subcellularLocation>
</comment>
<dbReference type="InterPro" id="IPR050366">
    <property type="entry name" value="BP-dependent_transpt_permease"/>
</dbReference>
<dbReference type="GO" id="GO:0005886">
    <property type="term" value="C:plasma membrane"/>
    <property type="evidence" value="ECO:0007669"/>
    <property type="project" value="UniProtKB-SubCell"/>
</dbReference>
<dbReference type="InterPro" id="IPR000515">
    <property type="entry name" value="MetI-like"/>
</dbReference>
<dbReference type="InterPro" id="IPR035906">
    <property type="entry name" value="MetI-like_sf"/>
</dbReference>
<evidence type="ECO:0000256" key="6">
    <source>
        <dbReference type="ARBA" id="ARBA00023136"/>
    </source>
</evidence>
<evidence type="ECO:0000313" key="10">
    <source>
        <dbReference type="Proteomes" id="UP000494115"/>
    </source>
</evidence>
<feature type="transmembrane region" description="Helical" evidence="7">
    <location>
        <begin position="95"/>
        <end position="119"/>
    </location>
</feature>
<dbReference type="Pfam" id="PF00528">
    <property type="entry name" value="BPD_transp_1"/>
    <property type="match status" value="1"/>
</dbReference>
<dbReference type="RefSeq" id="WP_175102748.1">
    <property type="nucleotide sequence ID" value="NZ_CADIKM010000001.1"/>
</dbReference>
<feature type="transmembrane region" description="Helical" evidence="7">
    <location>
        <begin position="221"/>
        <end position="239"/>
    </location>
</feature>
<comment type="similarity">
    <text evidence="7">Belongs to the binding-protein-dependent transport system permease family.</text>
</comment>